<evidence type="ECO:0008006" key="4">
    <source>
        <dbReference type="Google" id="ProtNLM"/>
    </source>
</evidence>
<keyword evidence="3" id="KW-1185">Reference proteome</keyword>
<sequence length="405" mass="44292">MRHTRWAAVLKLALVLGTLGFSQAAQAQNVFDPRVFNWLFYLNNNADLMRAGYRTPQQAMNHWQASGIREGRQAVSSFHTRQYLDLHADVRAAYGAGNYTGALNHYLTYGANEGRKGHYPGGYGRWTVENDIIRISASTRTAGAIDSLMWNGREFINSYDHGRQLQTAVIIDNYGECYNPTQAGSGNDGLASTTTSVLEGVYTETSRLAVQNLPAYWLAAGQAHPFPSGNCVRAVNTTNVSDYRMNTDVRVGFGGIRHAIEFITAVQLPRYASAFQLEGPTAYLSGEFSSFYAMNFATGGLIAQSPANTEQDEPVIISLPDGSAALGVWSPNLPDGGTASRYARFSFIDGGNPANSTTKWSAVFRRTGLAPGTYSFRSFLFVGSLENVRVAMLQVRNQFLTGQAH</sequence>
<dbReference type="AlphaFoldDB" id="A0A3A8Q5Y1"/>
<gene>
    <name evidence="2" type="ORF">D7V93_07850</name>
</gene>
<evidence type="ECO:0000313" key="2">
    <source>
        <dbReference type="EMBL" id="RKH64056.1"/>
    </source>
</evidence>
<protein>
    <recommendedName>
        <fullName evidence="4">SCP domain-containing protein</fullName>
    </recommendedName>
</protein>
<dbReference type="EMBL" id="RAWB01000055">
    <property type="protein sequence ID" value="RKH64056.1"/>
    <property type="molecule type" value="Genomic_DNA"/>
</dbReference>
<accession>A0A3A8Q5Y1</accession>
<feature type="signal peptide" evidence="1">
    <location>
        <begin position="1"/>
        <end position="27"/>
    </location>
</feature>
<organism evidence="2 3">
    <name type="scientific">Corallococcus llansteffanensis</name>
    <dbReference type="NCBI Taxonomy" id="2316731"/>
    <lineage>
        <taxon>Bacteria</taxon>
        <taxon>Pseudomonadati</taxon>
        <taxon>Myxococcota</taxon>
        <taxon>Myxococcia</taxon>
        <taxon>Myxococcales</taxon>
        <taxon>Cystobacterineae</taxon>
        <taxon>Myxococcaceae</taxon>
        <taxon>Corallococcus</taxon>
    </lineage>
</organism>
<dbReference type="Proteomes" id="UP000272888">
    <property type="component" value="Unassembled WGS sequence"/>
</dbReference>
<reference evidence="3" key="1">
    <citation type="submission" date="2018-09" db="EMBL/GenBank/DDBJ databases">
        <authorList>
            <person name="Livingstone P.G."/>
            <person name="Whitworth D.E."/>
        </authorList>
    </citation>
    <scope>NUCLEOTIDE SEQUENCE [LARGE SCALE GENOMIC DNA]</scope>
    <source>
        <strain evidence="3">CA051B</strain>
    </source>
</reference>
<name>A0A3A8Q5Y1_9BACT</name>
<evidence type="ECO:0000313" key="3">
    <source>
        <dbReference type="Proteomes" id="UP000272888"/>
    </source>
</evidence>
<evidence type="ECO:0000256" key="1">
    <source>
        <dbReference type="SAM" id="SignalP"/>
    </source>
</evidence>
<feature type="chain" id="PRO_5017448130" description="SCP domain-containing protein" evidence="1">
    <location>
        <begin position="28"/>
        <end position="405"/>
    </location>
</feature>
<proteinExistence type="predicted"/>
<keyword evidence="1" id="KW-0732">Signal</keyword>
<dbReference type="RefSeq" id="WP_120642785.1">
    <property type="nucleotide sequence ID" value="NZ_RAWB01000055.1"/>
</dbReference>
<comment type="caution">
    <text evidence="2">The sequence shown here is derived from an EMBL/GenBank/DDBJ whole genome shotgun (WGS) entry which is preliminary data.</text>
</comment>